<name>A0A6P2C2A6_9ACTN</name>
<dbReference type="Proteomes" id="UP000460272">
    <property type="component" value="Unassembled WGS sequence"/>
</dbReference>
<dbReference type="EMBL" id="RPFW01000002">
    <property type="protein sequence ID" value="TVZ05097.1"/>
    <property type="molecule type" value="Genomic_DNA"/>
</dbReference>
<evidence type="ECO:0000313" key="4">
    <source>
        <dbReference type="EMBL" id="TVZ05097.1"/>
    </source>
</evidence>
<dbReference type="PANTHER" id="PTHR34580">
    <property type="match status" value="1"/>
</dbReference>
<dbReference type="InterPro" id="IPR036388">
    <property type="entry name" value="WH-like_DNA-bd_sf"/>
</dbReference>
<keyword evidence="2" id="KW-0804">Transcription</keyword>
<dbReference type="RefSeq" id="WP_145852802.1">
    <property type="nucleotide sequence ID" value="NZ_RPFW01000002.1"/>
</dbReference>
<keyword evidence="5" id="KW-1185">Reference proteome</keyword>
<dbReference type="SUPFAM" id="SSF46785">
    <property type="entry name" value="Winged helix' DNA-binding domain"/>
    <property type="match status" value="1"/>
</dbReference>
<dbReference type="AlphaFoldDB" id="A0A6P2C2A6"/>
<dbReference type="Gene3D" id="1.10.10.10">
    <property type="entry name" value="Winged helix-like DNA-binding domain superfamily/Winged helix DNA-binding domain"/>
    <property type="match status" value="1"/>
</dbReference>
<dbReference type="InterPro" id="IPR036390">
    <property type="entry name" value="WH_DNA-bd_sf"/>
</dbReference>
<evidence type="ECO:0000259" key="3">
    <source>
        <dbReference type="PROSITE" id="PS51000"/>
    </source>
</evidence>
<evidence type="ECO:0000256" key="1">
    <source>
        <dbReference type="ARBA" id="ARBA00023015"/>
    </source>
</evidence>
<dbReference type="InterPro" id="IPR013196">
    <property type="entry name" value="HTH_11"/>
</dbReference>
<reference evidence="4 5" key="1">
    <citation type="submission" date="2018-11" db="EMBL/GenBank/DDBJ databases">
        <title>Trebonia kvetii gen.nov., sp.nov., a novel acidophilic actinobacterium, and proposal of the new actinobacterial family Treboniaceae fam. nov.</title>
        <authorList>
            <person name="Rapoport D."/>
            <person name="Sagova-Mareckova M."/>
            <person name="Sedlacek I."/>
            <person name="Provaznik J."/>
            <person name="Kralova S."/>
            <person name="Pavlinic D."/>
            <person name="Benes V."/>
            <person name="Kopecky J."/>
        </authorList>
    </citation>
    <scope>NUCLEOTIDE SEQUENCE [LARGE SCALE GENOMIC DNA]</scope>
    <source>
        <strain evidence="4 5">15Tr583</strain>
    </source>
</reference>
<dbReference type="PANTHER" id="PTHR34580:SF3">
    <property type="entry name" value="PROTEIN PAFB"/>
    <property type="match status" value="1"/>
</dbReference>
<proteinExistence type="predicted"/>
<dbReference type="InterPro" id="IPR001034">
    <property type="entry name" value="DeoR_HTH"/>
</dbReference>
<accession>A0A6P2C2A6</accession>
<gene>
    <name evidence="4" type="ORF">EAS64_10820</name>
</gene>
<dbReference type="InterPro" id="IPR051534">
    <property type="entry name" value="CBASS_pafABC_assoc_protein"/>
</dbReference>
<dbReference type="Pfam" id="PF08279">
    <property type="entry name" value="HTH_11"/>
    <property type="match status" value="1"/>
</dbReference>
<protein>
    <submittedName>
        <fullName evidence="4">YafY family transcriptional regulator</fullName>
    </submittedName>
</protein>
<dbReference type="GO" id="GO:0003700">
    <property type="term" value="F:DNA-binding transcription factor activity"/>
    <property type="evidence" value="ECO:0007669"/>
    <property type="project" value="InterPro"/>
</dbReference>
<organism evidence="4 5">
    <name type="scientific">Trebonia kvetii</name>
    <dbReference type="NCBI Taxonomy" id="2480626"/>
    <lineage>
        <taxon>Bacteria</taxon>
        <taxon>Bacillati</taxon>
        <taxon>Actinomycetota</taxon>
        <taxon>Actinomycetes</taxon>
        <taxon>Streptosporangiales</taxon>
        <taxon>Treboniaceae</taxon>
        <taxon>Trebonia</taxon>
    </lineage>
</organism>
<feature type="domain" description="HTH deoR-type" evidence="3">
    <location>
        <begin position="4"/>
        <end position="59"/>
    </location>
</feature>
<dbReference type="OrthoDB" id="3616433at2"/>
<comment type="caution">
    <text evidence="4">The sequence shown here is derived from an EMBL/GenBank/DDBJ whole genome shotgun (WGS) entry which is preliminary data.</text>
</comment>
<evidence type="ECO:0000313" key="5">
    <source>
        <dbReference type="Proteomes" id="UP000460272"/>
    </source>
</evidence>
<keyword evidence="1" id="KW-0805">Transcription regulation</keyword>
<dbReference type="InterPro" id="IPR026881">
    <property type="entry name" value="WYL_dom"/>
</dbReference>
<dbReference type="Pfam" id="PF25583">
    <property type="entry name" value="WCX"/>
    <property type="match status" value="1"/>
</dbReference>
<dbReference type="PROSITE" id="PS51000">
    <property type="entry name" value="HTH_DEOR_2"/>
    <property type="match status" value="1"/>
</dbReference>
<dbReference type="Pfam" id="PF13280">
    <property type="entry name" value="WYL"/>
    <property type="match status" value="1"/>
</dbReference>
<evidence type="ECO:0000256" key="2">
    <source>
        <dbReference type="ARBA" id="ARBA00023163"/>
    </source>
</evidence>
<sequence>MLDASARLLRLLSLLQSPREWNGTELGERLGVSPRTVRSDVEKLRELGYPVMARRGPAGGYRLGAGAAMPPLLLDDEEAVAVAVSLRTAAGGAVAGIEEAALRALAKLEQVLPSRLRARVGGLKSVITPVPLEATGPQVDPDVLSAVAAACRAQERLRFSYRSHEGSATDREAEPYRLVNWGRRWYLVAYDVGRAGWRTFRADRIRLRTPGGGRFTPRTLPSEDLAMWVSQRVATAGWRYRARVTVFAPAADVAVRIGSYAGTVSPAPADGSGEACVLDTGSDSLDTLAVYLGLLGWDFWVESPAELADRVRALADRYRRATAPL</sequence>
<dbReference type="InterPro" id="IPR057727">
    <property type="entry name" value="WCX_dom"/>
</dbReference>
<dbReference type="PROSITE" id="PS52050">
    <property type="entry name" value="WYL"/>
    <property type="match status" value="1"/>
</dbReference>